<dbReference type="InterPro" id="IPR010187">
    <property type="entry name" value="Various_sel_PB"/>
</dbReference>
<dbReference type="Pfam" id="PF07355">
    <property type="entry name" value="GRDB"/>
    <property type="match status" value="1"/>
</dbReference>
<reference evidence="2" key="1">
    <citation type="submission" date="2020-05" db="EMBL/GenBank/DDBJ databases">
        <authorList>
            <person name="Chiriac C."/>
            <person name="Salcher M."/>
            <person name="Ghai R."/>
            <person name="Kavagutti S V."/>
        </authorList>
    </citation>
    <scope>NUCLEOTIDE SEQUENCE</scope>
</reference>
<evidence type="ECO:0000256" key="1">
    <source>
        <dbReference type="ARBA" id="ARBA00023002"/>
    </source>
</evidence>
<dbReference type="AlphaFoldDB" id="A0A6J7EZ42"/>
<proteinExistence type="predicted"/>
<name>A0A6J7EZ42_9ZZZZ</name>
<dbReference type="EMBL" id="CAFBLP010000070">
    <property type="protein sequence ID" value="CAB4886524.1"/>
    <property type="molecule type" value="Genomic_DNA"/>
</dbReference>
<keyword evidence="1" id="KW-0560">Oxidoreductase</keyword>
<accession>A0A6J7EZ42</accession>
<organism evidence="2">
    <name type="scientific">freshwater metagenome</name>
    <dbReference type="NCBI Taxonomy" id="449393"/>
    <lineage>
        <taxon>unclassified sequences</taxon>
        <taxon>metagenomes</taxon>
        <taxon>ecological metagenomes</taxon>
    </lineage>
</organism>
<dbReference type="GO" id="GO:0050485">
    <property type="term" value="F:oxidoreductase activity, acting on X-H and Y-H to form an X-Y bond, with a disulfide as acceptor"/>
    <property type="evidence" value="ECO:0007669"/>
    <property type="project" value="InterPro"/>
</dbReference>
<evidence type="ECO:0000313" key="2">
    <source>
        <dbReference type="EMBL" id="CAB4886524.1"/>
    </source>
</evidence>
<protein>
    <submittedName>
        <fullName evidence="2">Unannotated protein</fullName>
    </submittedName>
</protein>
<sequence length="150" mass="15953">MNGDQMMRAHSATLPAPEFPNPAWVTPKPLAESMVAIVTSAALYAAGDEGFSNADTSYRFIASDRRDLVMGHWSPNFDHTGVAIDLNVVYPIDRLTELAERGIIGAVAPRHVSFAGNQPDDVATIRLDSGPAAAAALRKDGVDVVILTPV</sequence>
<gene>
    <name evidence="2" type="ORF">UFOPK3376_02321</name>
</gene>